<evidence type="ECO:0000256" key="3">
    <source>
        <dbReference type="SAM" id="MobiDB-lite"/>
    </source>
</evidence>
<evidence type="ECO:0000256" key="1">
    <source>
        <dbReference type="ARBA" id="ARBA00022737"/>
    </source>
</evidence>
<sequence>MSDDLPLSTNTSDDSGNGFSWSSWVDEITVEITKPLLGADRLDLLGSELTPKITALGKRLERTGSNLLASNELQPSATVTGRLIHALLGCHLQPKIMADRGQAQALFKAGKLVLGTVSGTGALAMSLYLLLQRVAQAQHADMGLVSLQCIKQCLELASEDVSRFNVQPAWLAALSSKPAKPGVVCLVQSPAPHRAVLLQWSLLLLELLGQKLRLDSRERLDLNQQENAVVLYPLFLVTARVVAALLYGLVAGGQAPAYVCPYRWPETDHVFTSVGDPQDPDSTHANAALRTLKELATSGAVGTGELAGSTKQGLLDTSMRRVWRWLRSCPQGWNTLLNLGLCPTSVTSGNIWENPLRTQHCVVDLVLVASVVSTAARYKQPLPENISRDELQARFSGPLVDYLVSTVFVDKQAIPVPVLAATADMWTTWIGPDLLYQRLFPHWEKLVLRSADTMVPSLAAILPFLTVDTTAVWTGPATQGAAKPFSFGQALLSLIRTTDSGVRCAWLQLATMTAGFAGDAEGVGRLLDLFSHTATHTPGLGPDHKAWLWSIVELLAVNHTSPKARYDTLRTSHQLLRKFVTLPMSKATEQLESSRWTDRSFASIRAWEPLLAKETVETVAVAMLQCYANHTLSVISDALFLDSHVAEFTAWWPKALAWWNTSLSKTDKPALRRQWAHTIGDITWWMHQWYDAVAPADASSFMTKWPQVWRSTLQDPLWKSLQSTTKKLIASPLASPAGPTEGYVAAITAGVVERVTNSSDKVSQSDNHLWPTVLPGWVSSNILPSKAKPTTIMTERVYGKLTLSTEVLWLMRFIESYWTALAAAVRLEKTPLAEQNGEDALSKVLETQVGSSEVTKSEGVLESGFLRINAADARLADLTCVSHALVYFCLHPTNRQFRHIGLRTVRALSHTTNPALLVKVLQLAIESWLAQRESEVHQAETKGVPPVTSKASSTDGESKFAAQEAQANADQIAREQCPSRVYQLVMAMFAGYQTLSSKVATERDQLPLLLVDVARILHHPLVSSGSPVSPHAATLVEMYRKSVGQADPFNGPATSSFWLPHLLDDKCPWWANPTVNTTGRFSGVWLSLVLNCHITPTNLVQELQTPLLVHLFQDLQVCTPPPEHMKQKAALGTDTSKPAAITKETPSAAATKPAPPKSKAGSKKGSAKDDPSLLFAGLGKNAALKKAAVTALGAKGKAGSKATPSPSASGGKGGTAKKTEAPTSTAVTTVTSGFYQATLSLFTTLCIVKDDLFVPLVWKMTRQALGMISQPSAANADGTRPYALAELTPTNIDIWKYMGDPAEPVVDVLGRRKGGTPGGSSGGQTTARPTGKSAPGTKKSGPALSKDEQAVVNAQLAKEVIIRERVQRTYGITRRALDLLDSIVRASQWCLHSLVQVGEGEDENLPLHHLMADVVRVLVLDTPAVLSYAHHVVDRQGVQVLQGLSQCLSPRLREYRRLVAIAILRIYNIPGVTPAWCAEALGPLIVRLLYQLYFQASRKPLGRASFALLFPVLQAVVDNQGFGDKSSLPKPSVLAEEDSEYAKEDPLSEQLSLTVYLLETHIPHFATQGELLRKEMATTLFHMMRDCPKQCKRAQTCLVTLAQGMGEVNNVVEQELQAFVDGVLYGDPIIRRTALQALDALDPPQLPFTPELWVTYFDADPDNAELARQIGEDSEMPAPPTEYFTLIQHFLEHPEVAIREAASRALAEAIRQVDDAAGVAMPLGQLCQWYVKLAAPLLPEYDQYGMVIQESLNRPDPWPPRLAIAATLEYIAPIVRQEADLNTFCHLLIQQEALGDREDRVRQGMLKSGLALIEHQAAHKSDFLMSVFDQYLKQNRAGAKVHDIIRQNVVVLYGALARYLPASDPRLAQAVEKLMDSLATPSEAVQRAVAQCLAPLMPPLVDQVPAWVDTLSNMLYKAPKYAQRRGGAFGIAGIVQGLGIAALKRYNIMRTLDENIQARSEGHLRQGALFLVETLNQTLEQLFEPYTIQLIPRLLECFADSRPEVREAAADAARAFMAHISQHGVRLVLPSLLRGLHDNLWRTKLGSINLLSSMAYCSPGQLSISLPLIIPRLVEVLADSHREVQAASELALANFGEVISNPEILDLVPQLLRALNNPAKYTQTALTDLLHTSFVHYIDPPSLALIVPIARRGLRERSTFTKRQAAQIIGSMVQLTNGLDLAFYLPSLVPILKDILADPVPDTRATVAKALGLLVESLGEFYFPTLVGDLRRVLLSDTTSINRAGAAQGLSEVLAGLGLEHMEEILPEILANSGHHQAAIREGYMSLLIYLPVTFGQRFEPFLGEVLAPIIRGLADESEYVRDASFRAGQIVIHNFMKQAIQLMLPRLEVGLFDVDWQIRNSSVQLIGDLLFKITGLDGNQLDKAFGNIEDVADGEDEYDGEPEELEPNLNAEANQAQGERKPKNKKSKNRGDKSAGVDEEAEEEAVVVSPEECRKRLIEALGAQRRDKVLAALYVARSDIAATVRQSTTMIWKFLVNNTPRTVKDILPDIMAIIMTNLANEHETPRRIAARTLGDLVRKLGESILHKVIPILNQGLASDQTVTMRQGACIGLSEAIATMGRSRIDDHVDSIVPVLRTALCDPESPVREAAAVAFDRLQKTLGPAAVEQVVPHLLNELANEKTAPAALEALRELTLVRANAVFPVLIPRLIESPITLFKARALASLVAVAGHSLNRRLDDILTALLTSLMTERNKDTVTALREAIGALVGSITDDEGLHALMMILFEHAKDDQPVATRVECCWVLSVLCSTNKDLDYTEFVEDWVQYLLPNLAERDLPDLLQASWDALAALLKTVDKEELVSLVEPSYRVLSTVTDTLPTGSSLPGFDLPKGLGPLLPMFSQGLMFGAPEVREAAASAMRLLVVYTSADHLRAYITQITGPLIRIVGDRHPPNVKGSILSTLHQLLVKAPMFLRPFFPQLQRTFVKALAEPAPEVHKQALPALATLVTVQPRVDPLIVELCNIAKQGDLAVRTTMLKALTSVLKHTKTAVSAASLDAVNATFTAALADPNLEIQEVAAQGVGQYYTMLGSEEALATFSKLVSGTGSSVDRTTMLLVCQAVVQVYPELVTADLADKIV</sequence>
<feature type="region of interest" description="Disordered" evidence="3">
    <location>
        <begin position="936"/>
        <end position="963"/>
    </location>
</feature>
<dbReference type="Pfam" id="PF24987">
    <property type="entry name" value="HEAT_EF3_N"/>
    <property type="match status" value="2"/>
</dbReference>
<protein>
    <submittedName>
        <fullName evidence="5">Translational activator of GCN4</fullName>
    </submittedName>
</protein>
<keyword evidence="6" id="KW-1185">Reference proteome</keyword>
<feature type="repeat" description="HEAT" evidence="2">
    <location>
        <begin position="2592"/>
        <end position="2629"/>
    </location>
</feature>
<feature type="region of interest" description="Disordered" evidence="3">
    <location>
        <begin position="1144"/>
        <end position="1168"/>
    </location>
</feature>
<dbReference type="Gene3D" id="1.25.10.10">
    <property type="entry name" value="Leucine-rich Repeat Variant"/>
    <property type="match status" value="5"/>
</dbReference>
<feature type="repeat" description="HEAT" evidence="2">
    <location>
        <begin position="2188"/>
        <end position="2226"/>
    </location>
</feature>
<dbReference type="InterPro" id="IPR056809">
    <property type="entry name" value="HEAT_GCN1_fung"/>
</dbReference>
<comment type="caution">
    <text evidence="5">The sequence shown here is derived from an EMBL/GenBank/DDBJ whole genome shotgun (WGS) entry which is preliminary data.</text>
</comment>
<feature type="region of interest" description="Disordered" evidence="3">
    <location>
        <begin position="2410"/>
        <end position="2445"/>
    </location>
</feature>
<gene>
    <name evidence="5" type="primary">GCN1</name>
    <name evidence="5" type="ORF">IWQ62_000920</name>
</gene>
<evidence type="ECO:0000313" key="5">
    <source>
        <dbReference type="EMBL" id="KAJ1968967.1"/>
    </source>
</evidence>
<dbReference type="GO" id="GO:0034198">
    <property type="term" value="P:cellular response to amino acid starvation"/>
    <property type="evidence" value="ECO:0007669"/>
    <property type="project" value="TreeGrafter"/>
</dbReference>
<accession>A0A9W8E9N0</accession>
<dbReference type="GO" id="GO:0005829">
    <property type="term" value="C:cytosol"/>
    <property type="evidence" value="ECO:0007669"/>
    <property type="project" value="TreeGrafter"/>
</dbReference>
<dbReference type="InterPro" id="IPR057546">
    <property type="entry name" value="HEAT_GCN1"/>
</dbReference>
<name>A0A9W8E9N0_9FUNG</name>
<organism evidence="5 6">
    <name type="scientific">Dispira parvispora</name>
    <dbReference type="NCBI Taxonomy" id="1520584"/>
    <lineage>
        <taxon>Eukaryota</taxon>
        <taxon>Fungi</taxon>
        <taxon>Fungi incertae sedis</taxon>
        <taxon>Zoopagomycota</taxon>
        <taxon>Kickxellomycotina</taxon>
        <taxon>Dimargaritomycetes</taxon>
        <taxon>Dimargaritales</taxon>
        <taxon>Dimargaritaceae</taxon>
        <taxon>Dispira</taxon>
    </lineage>
</organism>
<dbReference type="Pfam" id="PF24984">
    <property type="entry name" value="HEAT_EF3_GNC1"/>
    <property type="match status" value="1"/>
</dbReference>
<evidence type="ECO:0000313" key="6">
    <source>
        <dbReference type="Proteomes" id="UP001150925"/>
    </source>
</evidence>
<dbReference type="PANTHER" id="PTHR23346:SF7">
    <property type="entry name" value="STALLED RIBOSOME SENSOR GCN1"/>
    <property type="match status" value="1"/>
</dbReference>
<feature type="non-terminal residue" evidence="5">
    <location>
        <position position="3097"/>
    </location>
</feature>
<feature type="repeat" description="HEAT" evidence="2">
    <location>
        <begin position="1990"/>
        <end position="2026"/>
    </location>
</feature>
<dbReference type="PROSITE" id="PS50077">
    <property type="entry name" value="HEAT_REPEAT"/>
    <property type="match status" value="4"/>
</dbReference>
<proteinExistence type="predicted"/>
<evidence type="ECO:0000259" key="4">
    <source>
        <dbReference type="SMART" id="SM01349"/>
    </source>
</evidence>
<dbReference type="Pfam" id="PF12074">
    <property type="entry name" value="Gcn1_N"/>
    <property type="match status" value="1"/>
</dbReference>
<dbReference type="InterPro" id="IPR021133">
    <property type="entry name" value="HEAT_type_2"/>
</dbReference>
<evidence type="ECO:0000256" key="2">
    <source>
        <dbReference type="PROSITE-ProRule" id="PRU00103"/>
    </source>
</evidence>
<feature type="domain" description="TOG" evidence="4">
    <location>
        <begin position="1896"/>
        <end position="2128"/>
    </location>
</feature>
<reference evidence="5" key="1">
    <citation type="submission" date="2022-07" db="EMBL/GenBank/DDBJ databases">
        <title>Phylogenomic reconstructions and comparative analyses of Kickxellomycotina fungi.</title>
        <authorList>
            <person name="Reynolds N.K."/>
            <person name="Stajich J.E."/>
            <person name="Barry K."/>
            <person name="Grigoriev I.V."/>
            <person name="Crous P."/>
            <person name="Smith M.E."/>
        </authorList>
    </citation>
    <scope>NUCLEOTIDE SEQUENCE</scope>
    <source>
        <strain evidence="5">RSA 1196</strain>
    </source>
</reference>
<dbReference type="InterPro" id="IPR016024">
    <property type="entry name" value="ARM-type_fold"/>
</dbReference>
<dbReference type="SMART" id="SM01349">
    <property type="entry name" value="TOG"/>
    <property type="match status" value="1"/>
</dbReference>
<dbReference type="GO" id="GO:0019887">
    <property type="term" value="F:protein kinase regulator activity"/>
    <property type="evidence" value="ECO:0007669"/>
    <property type="project" value="TreeGrafter"/>
</dbReference>
<dbReference type="GO" id="GO:0006417">
    <property type="term" value="P:regulation of translation"/>
    <property type="evidence" value="ECO:0007669"/>
    <property type="project" value="TreeGrafter"/>
</dbReference>
<dbReference type="SUPFAM" id="SSF48371">
    <property type="entry name" value="ARM repeat"/>
    <property type="match status" value="3"/>
</dbReference>
<dbReference type="Pfam" id="PF23271">
    <property type="entry name" value="HEAT_GCN1"/>
    <property type="match status" value="1"/>
</dbReference>
<keyword evidence="1" id="KW-0677">Repeat</keyword>
<dbReference type="Pfam" id="PF13513">
    <property type="entry name" value="HEAT_EZ"/>
    <property type="match status" value="1"/>
</dbReference>
<feature type="repeat" description="HEAT" evidence="2">
    <location>
        <begin position="2069"/>
        <end position="2107"/>
    </location>
</feature>
<feature type="compositionally biased region" description="Low complexity" evidence="3">
    <location>
        <begin position="1195"/>
        <end position="1209"/>
    </location>
</feature>
<dbReference type="InterPro" id="IPR034085">
    <property type="entry name" value="TOG"/>
</dbReference>
<dbReference type="Proteomes" id="UP001150925">
    <property type="component" value="Unassembled WGS sequence"/>
</dbReference>
<dbReference type="PANTHER" id="PTHR23346">
    <property type="entry name" value="TRANSLATIONAL ACTIVATOR GCN1-RELATED"/>
    <property type="match status" value="1"/>
</dbReference>
<dbReference type="EMBL" id="JANBPY010000111">
    <property type="protein sequence ID" value="KAJ1968967.1"/>
    <property type="molecule type" value="Genomic_DNA"/>
</dbReference>
<feature type="region of interest" description="Disordered" evidence="3">
    <location>
        <begin position="1308"/>
        <end position="1346"/>
    </location>
</feature>
<dbReference type="OrthoDB" id="5148094at2759"/>
<dbReference type="InterPro" id="IPR022716">
    <property type="entry name" value="Gcn1_N"/>
</dbReference>
<dbReference type="InterPro" id="IPR011989">
    <property type="entry name" value="ARM-like"/>
</dbReference>
<feature type="region of interest" description="Disordered" evidence="3">
    <location>
        <begin position="1195"/>
        <end position="1225"/>
    </location>
</feature>
<dbReference type="Pfam" id="PF24916">
    <property type="entry name" value="HEAT_GCN1_fung"/>
    <property type="match status" value="1"/>
</dbReference>